<dbReference type="InterPro" id="IPR027038">
    <property type="entry name" value="RanGap"/>
</dbReference>
<dbReference type="GO" id="GO:0031267">
    <property type="term" value="F:small GTPase binding"/>
    <property type="evidence" value="ECO:0007669"/>
    <property type="project" value="TreeGrafter"/>
</dbReference>
<evidence type="ECO:0000313" key="6">
    <source>
        <dbReference type="Proteomes" id="UP000604046"/>
    </source>
</evidence>
<protein>
    <submittedName>
        <fullName evidence="5">NLRC3 protein</fullName>
    </submittedName>
</protein>
<dbReference type="PANTHER" id="PTHR24113:SF12">
    <property type="entry name" value="RAN GTPASE-ACTIVATING PROTEIN 1"/>
    <property type="match status" value="1"/>
</dbReference>
<evidence type="ECO:0000256" key="2">
    <source>
        <dbReference type="ARBA" id="ARBA00022614"/>
    </source>
</evidence>
<evidence type="ECO:0000256" key="4">
    <source>
        <dbReference type="SAM" id="MobiDB-lite"/>
    </source>
</evidence>
<evidence type="ECO:0000256" key="3">
    <source>
        <dbReference type="ARBA" id="ARBA00022737"/>
    </source>
</evidence>
<dbReference type="SUPFAM" id="SSF52047">
    <property type="entry name" value="RNI-like"/>
    <property type="match status" value="1"/>
</dbReference>
<proteinExistence type="predicted"/>
<keyword evidence="3" id="KW-0677">Repeat</keyword>
<organism evidence="5 6">
    <name type="scientific">Symbiodinium natans</name>
    <dbReference type="NCBI Taxonomy" id="878477"/>
    <lineage>
        <taxon>Eukaryota</taxon>
        <taxon>Sar</taxon>
        <taxon>Alveolata</taxon>
        <taxon>Dinophyceae</taxon>
        <taxon>Suessiales</taxon>
        <taxon>Symbiodiniaceae</taxon>
        <taxon>Symbiodinium</taxon>
    </lineage>
</organism>
<reference evidence="5" key="1">
    <citation type="submission" date="2021-02" db="EMBL/GenBank/DDBJ databases">
        <authorList>
            <person name="Dougan E. K."/>
            <person name="Rhodes N."/>
            <person name="Thang M."/>
            <person name="Chan C."/>
        </authorList>
    </citation>
    <scope>NUCLEOTIDE SEQUENCE</scope>
</reference>
<evidence type="ECO:0000313" key="5">
    <source>
        <dbReference type="EMBL" id="CAE6961153.1"/>
    </source>
</evidence>
<dbReference type="GO" id="GO:0005096">
    <property type="term" value="F:GTPase activator activity"/>
    <property type="evidence" value="ECO:0007669"/>
    <property type="project" value="UniProtKB-KW"/>
</dbReference>
<comment type="caution">
    <text evidence="5">The sequence shown here is derived from an EMBL/GenBank/DDBJ whole genome shotgun (WGS) entry which is preliminary data.</text>
</comment>
<keyword evidence="1" id="KW-0343">GTPase activation</keyword>
<feature type="region of interest" description="Disordered" evidence="4">
    <location>
        <begin position="1"/>
        <end position="23"/>
    </location>
</feature>
<dbReference type="GO" id="GO:0005829">
    <property type="term" value="C:cytosol"/>
    <property type="evidence" value="ECO:0007669"/>
    <property type="project" value="TreeGrafter"/>
</dbReference>
<feature type="region of interest" description="Disordered" evidence="4">
    <location>
        <begin position="42"/>
        <end position="63"/>
    </location>
</feature>
<dbReference type="Gene3D" id="3.80.10.10">
    <property type="entry name" value="Ribonuclease Inhibitor"/>
    <property type="match status" value="1"/>
</dbReference>
<dbReference type="GO" id="GO:0006913">
    <property type="term" value="P:nucleocytoplasmic transport"/>
    <property type="evidence" value="ECO:0007669"/>
    <property type="project" value="TreeGrafter"/>
</dbReference>
<dbReference type="EMBL" id="CAJNDS010000113">
    <property type="protein sequence ID" value="CAE6961153.1"/>
    <property type="molecule type" value="Genomic_DNA"/>
</dbReference>
<keyword evidence="2" id="KW-0433">Leucine-rich repeat</keyword>
<dbReference type="InterPro" id="IPR032675">
    <property type="entry name" value="LRR_dom_sf"/>
</dbReference>
<keyword evidence="6" id="KW-1185">Reference proteome</keyword>
<sequence length="522" mass="59078">MDPSSLRQELSEIGAATEQETEAVSEISRSYVKNLLALHGTGTEKTSTHTQGETAAGPQKAEEYSLTNPKDLQSFLVEANIRPVRVEFLFKLAKEGRVWPRRQEAEREMFEDANRKMRTALVTMEELQDPNLYLGPLKQNQSAILSVSHTWEAQQHPDPWGWQLRSLLRQLESLGLSREECKHEKRKHERQCWIFLDFMCLHQYRRNDEQEHLFKKAMRSMHLLYAHDHINRVVRLEELTPESEKTMSGSIGMYCEATGKFEERPRSELVLNSTPYGQRGWCIAEVQWMSTKDRLYGYAPMAPEDFQERVRRGEQALADGLVLVFTHRSDAGLVSQLQEEVFLQQARQRRRLAAYSLPQREMAILATALPHLVNLESLEVRKPPEGFTFGPSIFDLARGLQRLRPEKLMSLWVEGDGIGDEGAAALASAMASCKALAEVEVASDDIGDAGAEALAAAVVACKALRRFELRKCYRIGEAGVRALAAASKAAPQVVFKIGQHVSRLADSLHHEWGTRNRALDTF</sequence>
<feature type="compositionally biased region" description="Polar residues" evidence="4">
    <location>
        <begin position="43"/>
        <end position="53"/>
    </location>
</feature>
<dbReference type="OrthoDB" id="2345911at2759"/>
<dbReference type="Proteomes" id="UP000604046">
    <property type="component" value="Unassembled WGS sequence"/>
</dbReference>
<evidence type="ECO:0000256" key="1">
    <source>
        <dbReference type="ARBA" id="ARBA00022468"/>
    </source>
</evidence>
<name>A0A812HTB1_9DINO</name>
<accession>A0A812HTB1</accession>
<dbReference type="PANTHER" id="PTHR24113">
    <property type="entry name" value="RAN GTPASE-ACTIVATING PROTEIN 1"/>
    <property type="match status" value="1"/>
</dbReference>
<dbReference type="GO" id="GO:0005634">
    <property type="term" value="C:nucleus"/>
    <property type="evidence" value="ECO:0007669"/>
    <property type="project" value="TreeGrafter"/>
</dbReference>
<gene>
    <name evidence="5" type="primary">NLRC3</name>
    <name evidence="5" type="ORF">SNAT2548_LOCUS1963</name>
</gene>
<dbReference type="GO" id="GO:0048471">
    <property type="term" value="C:perinuclear region of cytoplasm"/>
    <property type="evidence" value="ECO:0007669"/>
    <property type="project" value="TreeGrafter"/>
</dbReference>
<dbReference type="AlphaFoldDB" id="A0A812HTB1"/>